<dbReference type="GO" id="GO:0008483">
    <property type="term" value="F:transaminase activity"/>
    <property type="evidence" value="ECO:0007669"/>
    <property type="project" value="TreeGrafter"/>
</dbReference>
<comment type="similarity">
    <text evidence="2 5">Belongs to the DegT/DnrJ/EryC1 family.</text>
</comment>
<evidence type="ECO:0000256" key="5">
    <source>
        <dbReference type="RuleBase" id="RU004508"/>
    </source>
</evidence>
<protein>
    <submittedName>
        <fullName evidence="6">Transcriptional regulator</fullName>
    </submittedName>
</protein>
<accession>A0A5C8K3N8</accession>
<name>A0A5C8K3N8_9BACT</name>
<dbReference type="Pfam" id="PF01041">
    <property type="entry name" value="DegT_DnrJ_EryC1"/>
    <property type="match status" value="1"/>
</dbReference>
<dbReference type="Proteomes" id="UP000321926">
    <property type="component" value="Unassembled WGS sequence"/>
</dbReference>
<proteinExistence type="inferred from homology"/>
<sequence length="377" mass="40214">MEDIKMSNRKALYAKLKPELDQAFLAAMGSADLPDGPDVIALAQQLEEFLQVPGALPCAHGAEAMQLALAALDLPAGAEVIVPAFGGHAAAAALAQLGLRPVLADVHPQTFTITPDAVAAAVSEKTVAVVVVHLFGQCAAMAALLQVAANHNLLVVEDVTQALGATYTFTGGSTQYAGAMGAVAYTSFFPAKPNDPADEGGAVFTSKPEIASRLNEWLQNNNSLSLPHAAACTDWRLPNLQAAMVRVKLKYLPELLEARQQVAARYTRLLATVPDCQLPTAAGPGAHVFQHYSIRVPTALRNGLQAHLQEHFIPSMIYYPEPQLRQHASAGKGQDDFPEAERLHQGVLSLALHTELTEEQQAYICHHIATFLAPEHA</sequence>
<dbReference type="Gene3D" id="3.90.1150.10">
    <property type="entry name" value="Aspartate Aminotransferase, domain 1"/>
    <property type="match status" value="1"/>
</dbReference>
<comment type="caution">
    <text evidence="6">The sequence shown here is derived from an EMBL/GenBank/DDBJ whole genome shotgun (WGS) entry which is preliminary data.</text>
</comment>
<dbReference type="InterPro" id="IPR000653">
    <property type="entry name" value="DegT/StrS_aminotransferase"/>
</dbReference>
<organism evidence="6 7">
    <name type="scientific">Pontibacter qinzhouensis</name>
    <dbReference type="NCBI Taxonomy" id="2603253"/>
    <lineage>
        <taxon>Bacteria</taxon>
        <taxon>Pseudomonadati</taxon>
        <taxon>Bacteroidota</taxon>
        <taxon>Cytophagia</taxon>
        <taxon>Cytophagales</taxon>
        <taxon>Hymenobacteraceae</taxon>
        <taxon>Pontibacter</taxon>
    </lineage>
</organism>
<feature type="active site" description="Proton acceptor" evidence="3">
    <location>
        <position position="192"/>
    </location>
</feature>
<dbReference type="EMBL" id="VRTY01000046">
    <property type="protein sequence ID" value="TXK44870.1"/>
    <property type="molecule type" value="Genomic_DNA"/>
</dbReference>
<dbReference type="Gene3D" id="3.40.640.10">
    <property type="entry name" value="Type I PLP-dependent aspartate aminotransferase-like (Major domain)"/>
    <property type="match status" value="1"/>
</dbReference>
<evidence type="ECO:0000256" key="3">
    <source>
        <dbReference type="PIRSR" id="PIRSR000390-1"/>
    </source>
</evidence>
<dbReference type="PANTHER" id="PTHR30244">
    <property type="entry name" value="TRANSAMINASE"/>
    <property type="match status" value="1"/>
</dbReference>
<dbReference type="RefSeq" id="WP_147922188.1">
    <property type="nucleotide sequence ID" value="NZ_VRTY01000046.1"/>
</dbReference>
<keyword evidence="7" id="KW-1185">Reference proteome</keyword>
<evidence type="ECO:0000313" key="6">
    <source>
        <dbReference type="EMBL" id="TXK44870.1"/>
    </source>
</evidence>
<evidence type="ECO:0000256" key="1">
    <source>
        <dbReference type="ARBA" id="ARBA00022898"/>
    </source>
</evidence>
<dbReference type="InterPro" id="IPR015421">
    <property type="entry name" value="PyrdxlP-dep_Trfase_major"/>
</dbReference>
<dbReference type="OrthoDB" id="9804264at2"/>
<dbReference type="SUPFAM" id="SSF53383">
    <property type="entry name" value="PLP-dependent transferases"/>
    <property type="match status" value="1"/>
</dbReference>
<feature type="modified residue" description="N6-(pyridoxal phosphate)lysine" evidence="4">
    <location>
        <position position="192"/>
    </location>
</feature>
<dbReference type="InterPro" id="IPR015422">
    <property type="entry name" value="PyrdxlP-dep_Trfase_small"/>
</dbReference>
<keyword evidence="1 4" id="KW-0663">Pyridoxal phosphate</keyword>
<evidence type="ECO:0000256" key="4">
    <source>
        <dbReference type="PIRSR" id="PIRSR000390-2"/>
    </source>
</evidence>
<dbReference type="GO" id="GO:0030170">
    <property type="term" value="F:pyridoxal phosphate binding"/>
    <property type="evidence" value="ECO:0007669"/>
    <property type="project" value="TreeGrafter"/>
</dbReference>
<reference evidence="6 7" key="1">
    <citation type="submission" date="2019-08" db="EMBL/GenBank/DDBJ databases">
        <authorList>
            <person name="Shi S."/>
        </authorList>
    </citation>
    <scope>NUCLEOTIDE SEQUENCE [LARGE SCALE GENOMIC DNA]</scope>
    <source>
        <strain evidence="6 7">GY10130</strain>
    </source>
</reference>
<dbReference type="GO" id="GO:0000271">
    <property type="term" value="P:polysaccharide biosynthetic process"/>
    <property type="evidence" value="ECO:0007669"/>
    <property type="project" value="TreeGrafter"/>
</dbReference>
<dbReference type="InterPro" id="IPR015424">
    <property type="entry name" value="PyrdxlP-dep_Trfase"/>
</dbReference>
<dbReference type="PANTHER" id="PTHR30244:SF36">
    <property type="entry name" value="3-OXO-GLUCOSE-6-PHOSPHATE:GLUTAMATE AMINOTRANSFERASE"/>
    <property type="match status" value="1"/>
</dbReference>
<evidence type="ECO:0000313" key="7">
    <source>
        <dbReference type="Proteomes" id="UP000321926"/>
    </source>
</evidence>
<dbReference type="PIRSF" id="PIRSF000390">
    <property type="entry name" value="PLP_StrS"/>
    <property type="match status" value="1"/>
</dbReference>
<gene>
    <name evidence="6" type="ORF">FVR03_13010</name>
</gene>
<dbReference type="AlphaFoldDB" id="A0A5C8K3N8"/>
<evidence type="ECO:0000256" key="2">
    <source>
        <dbReference type="ARBA" id="ARBA00037999"/>
    </source>
</evidence>